<gene>
    <name evidence="7" type="ordered locus">Acid_6547</name>
</gene>
<dbReference type="InterPro" id="IPR022655">
    <property type="entry name" value="DUF1553"/>
</dbReference>
<dbReference type="InterPro" id="IPR009056">
    <property type="entry name" value="Cyt_c-like_dom"/>
</dbReference>
<protein>
    <recommendedName>
        <fullName evidence="6">Cytochrome c domain-containing protein</fullName>
    </recommendedName>
</protein>
<dbReference type="GO" id="GO:0020037">
    <property type="term" value="F:heme binding"/>
    <property type="evidence" value="ECO:0007669"/>
    <property type="project" value="InterPro"/>
</dbReference>
<sequence length="838" mass="94285" precursor="true">MLRTGWLAGALAVCGAAHAAAVDFARDIEPLLTKRCVVCHGAQQQMSGFRLDQRDAALKGGASGVDIVPGKSGESRLIRLVSGLEKKVMPPVGARLTAEEIGLLRAWIDQGATWPATKAPHWSFQKIQRPAAPAVRDRAWARNDIDNFILARLEREGIAPSEEAGKLTLMRRVSLDLTGLPPTPEEVREYLADNRPDAYERLVDRLLDSPHYGEKWARYWLDLARYADSDGYEKDRSRPWAWRYRHWVIDALNRDMPYDEFTTEQLAGDLLPNRNLDTLVATGFNRNTLTNREGGTDPEQFRDEQVLDRAATLGTVWMGLTVGCAQCHNHKFDPISQKEFYQLTAFFNTQEEVNIQAPLAGELGPYLAAKPEYDRKRRALLEEYKIPEALADYESKLRESALHPGHHEDWDFAYGEFTHTVDNAKKVLFLDPAKRSEVQQNALLDVFLGSCGNLYPKEHCDELKVRDVRAKLNELNAKLPPVSYAPVLLENDTPPVSYIHVKGDWREHGAEVQPGTLAVLPPLPAGAKASRLVLARWLTSPEHPLTSRVAVNRIWQEVFGRGIVGTSEDFGTQGDRPTHPELLDWLASEYMRRGWSTKQMVRLMVTSATYRQSSHARPELQEKDPGNTLLARQSRLRLPAELIRDEVLYAAGLLDLRVGGRSVKPPQPKGVAELSYAGSVKWDESSGPDRYRRGLYIHFQRTVPYPQLMNFDAPSANLACTRRERTDTPLQALNLMNDPVFFEAAQGLAFRIMKESAGGFGERLRYAYAVTLAREPSAREAERMGKYFDDSSRDLQAHPQAVSALFPNQLEGIPQAEAAAWVELSRVLLNLDEFITRD</sequence>
<dbReference type="Gene3D" id="1.10.760.10">
    <property type="entry name" value="Cytochrome c-like domain"/>
    <property type="match status" value="1"/>
</dbReference>
<dbReference type="InParanoid" id="Q01SA1"/>
<name>Q01SA1_SOLUE</name>
<dbReference type="STRING" id="234267.Acid_6547"/>
<dbReference type="InterPro" id="IPR011444">
    <property type="entry name" value="DUF1549"/>
</dbReference>
<dbReference type="InterPro" id="IPR036909">
    <property type="entry name" value="Cyt_c-like_dom_sf"/>
</dbReference>
<evidence type="ECO:0000256" key="4">
    <source>
        <dbReference type="PROSITE-ProRule" id="PRU00433"/>
    </source>
</evidence>
<accession>Q01SA1</accession>
<feature type="chain" id="PRO_5004163303" description="Cytochrome c domain-containing protein" evidence="5">
    <location>
        <begin position="20"/>
        <end position="838"/>
    </location>
</feature>
<evidence type="ECO:0000256" key="2">
    <source>
        <dbReference type="ARBA" id="ARBA00022723"/>
    </source>
</evidence>
<dbReference type="AlphaFoldDB" id="Q01SA1"/>
<dbReference type="InterPro" id="IPR011429">
    <property type="entry name" value="Cyt_c_Planctomycete-type"/>
</dbReference>
<dbReference type="EMBL" id="CP000473">
    <property type="protein sequence ID" value="ABJ87469.1"/>
    <property type="molecule type" value="Genomic_DNA"/>
</dbReference>
<proteinExistence type="predicted"/>
<feature type="domain" description="Cytochrome c" evidence="6">
    <location>
        <begin position="15"/>
        <end position="112"/>
    </location>
</feature>
<reference evidence="7" key="1">
    <citation type="submission" date="2006-10" db="EMBL/GenBank/DDBJ databases">
        <title>Complete sequence of Solibacter usitatus Ellin6076.</title>
        <authorList>
            <consortium name="US DOE Joint Genome Institute"/>
            <person name="Copeland A."/>
            <person name="Lucas S."/>
            <person name="Lapidus A."/>
            <person name="Barry K."/>
            <person name="Detter J.C."/>
            <person name="Glavina del Rio T."/>
            <person name="Hammon N."/>
            <person name="Israni S."/>
            <person name="Dalin E."/>
            <person name="Tice H."/>
            <person name="Pitluck S."/>
            <person name="Thompson L.S."/>
            <person name="Brettin T."/>
            <person name="Bruce D."/>
            <person name="Han C."/>
            <person name="Tapia R."/>
            <person name="Gilna P."/>
            <person name="Schmutz J."/>
            <person name="Larimer F."/>
            <person name="Land M."/>
            <person name="Hauser L."/>
            <person name="Kyrpides N."/>
            <person name="Mikhailova N."/>
            <person name="Janssen P.H."/>
            <person name="Kuske C.R."/>
            <person name="Richardson P."/>
        </authorList>
    </citation>
    <scope>NUCLEOTIDE SEQUENCE</scope>
    <source>
        <strain evidence="7">Ellin6076</strain>
    </source>
</reference>
<dbReference type="eggNOG" id="COG2010">
    <property type="taxonomic scope" value="Bacteria"/>
</dbReference>
<dbReference type="HOGENOM" id="CLU_005632_1_0_0"/>
<organism evidence="7">
    <name type="scientific">Solibacter usitatus (strain Ellin6076)</name>
    <dbReference type="NCBI Taxonomy" id="234267"/>
    <lineage>
        <taxon>Bacteria</taxon>
        <taxon>Pseudomonadati</taxon>
        <taxon>Acidobacteriota</taxon>
        <taxon>Terriglobia</taxon>
        <taxon>Bryobacterales</taxon>
        <taxon>Solibacteraceae</taxon>
        <taxon>Candidatus Solibacter</taxon>
    </lineage>
</organism>
<keyword evidence="3 4" id="KW-0408">Iron</keyword>
<evidence type="ECO:0000256" key="3">
    <source>
        <dbReference type="ARBA" id="ARBA00023004"/>
    </source>
</evidence>
<keyword evidence="2 4" id="KW-0479">Metal-binding</keyword>
<dbReference type="KEGG" id="sus:Acid_6547"/>
<evidence type="ECO:0000256" key="5">
    <source>
        <dbReference type="SAM" id="SignalP"/>
    </source>
</evidence>
<dbReference type="PROSITE" id="PS51007">
    <property type="entry name" value="CYTC"/>
    <property type="match status" value="1"/>
</dbReference>
<dbReference type="OrthoDB" id="127107at2"/>
<dbReference type="SUPFAM" id="SSF46626">
    <property type="entry name" value="Cytochrome c"/>
    <property type="match status" value="1"/>
</dbReference>
<feature type="signal peptide" evidence="5">
    <location>
        <begin position="1"/>
        <end position="19"/>
    </location>
</feature>
<keyword evidence="1 4" id="KW-0349">Heme</keyword>
<dbReference type="Pfam" id="PF07635">
    <property type="entry name" value="PSCyt1"/>
    <property type="match status" value="1"/>
</dbReference>
<dbReference type="Pfam" id="PF07587">
    <property type="entry name" value="PSD1"/>
    <property type="match status" value="1"/>
</dbReference>
<dbReference type="PANTHER" id="PTHR35889:SF3">
    <property type="entry name" value="F-BOX DOMAIN-CONTAINING PROTEIN"/>
    <property type="match status" value="1"/>
</dbReference>
<dbReference type="Pfam" id="PF07583">
    <property type="entry name" value="PSCyt2"/>
    <property type="match status" value="1"/>
</dbReference>
<dbReference type="PANTHER" id="PTHR35889">
    <property type="entry name" value="CYCLOINULO-OLIGOSACCHARIDE FRUCTANOTRANSFERASE-RELATED"/>
    <property type="match status" value="1"/>
</dbReference>
<dbReference type="GO" id="GO:0046872">
    <property type="term" value="F:metal ion binding"/>
    <property type="evidence" value="ECO:0007669"/>
    <property type="project" value="UniProtKB-KW"/>
</dbReference>
<evidence type="ECO:0000313" key="7">
    <source>
        <dbReference type="EMBL" id="ABJ87469.1"/>
    </source>
</evidence>
<evidence type="ECO:0000259" key="6">
    <source>
        <dbReference type="PROSITE" id="PS51007"/>
    </source>
</evidence>
<evidence type="ECO:0000256" key="1">
    <source>
        <dbReference type="ARBA" id="ARBA00022617"/>
    </source>
</evidence>
<dbReference type="GO" id="GO:0009055">
    <property type="term" value="F:electron transfer activity"/>
    <property type="evidence" value="ECO:0007669"/>
    <property type="project" value="InterPro"/>
</dbReference>
<keyword evidence="5" id="KW-0732">Signal</keyword>